<dbReference type="EMBL" id="JACGCI010000002">
    <property type="protein sequence ID" value="KAF6765787.1"/>
    <property type="molecule type" value="Genomic_DNA"/>
</dbReference>
<gene>
    <name evidence="1" type="ORF">DFP72DRAFT_839605</name>
</gene>
<keyword evidence="2" id="KW-1185">Reference proteome</keyword>
<accession>A0A8H6IJZ6</accession>
<protein>
    <submittedName>
        <fullName evidence="1">Uncharacterized protein</fullName>
    </submittedName>
</protein>
<organism evidence="1 2">
    <name type="scientific">Ephemerocybe angulata</name>
    <dbReference type="NCBI Taxonomy" id="980116"/>
    <lineage>
        <taxon>Eukaryota</taxon>
        <taxon>Fungi</taxon>
        <taxon>Dikarya</taxon>
        <taxon>Basidiomycota</taxon>
        <taxon>Agaricomycotina</taxon>
        <taxon>Agaricomycetes</taxon>
        <taxon>Agaricomycetidae</taxon>
        <taxon>Agaricales</taxon>
        <taxon>Agaricineae</taxon>
        <taxon>Psathyrellaceae</taxon>
        <taxon>Ephemerocybe</taxon>
    </lineage>
</organism>
<reference evidence="1 2" key="1">
    <citation type="submission" date="2020-07" db="EMBL/GenBank/DDBJ databases">
        <title>Comparative genomics of pyrophilous fungi reveals a link between fire events and developmental genes.</title>
        <authorList>
            <consortium name="DOE Joint Genome Institute"/>
            <person name="Steindorff A.S."/>
            <person name="Carver A."/>
            <person name="Calhoun S."/>
            <person name="Stillman K."/>
            <person name="Liu H."/>
            <person name="Lipzen A."/>
            <person name="Pangilinan J."/>
            <person name="Labutti K."/>
            <person name="Bruns T.D."/>
            <person name="Grigoriev I.V."/>
        </authorList>
    </citation>
    <scope>NUCLEOTIDE SEQUENCE [LARGE SCALE GENOMIC DNA]</scope>
    <source>
        <strain evidence="1 2">CBS 144469</strain>
    </source>
</reference>
<name>A0A8H6IJZ6_9AGAR</name>
<dbReference type="AlphaFoldDB" id="A0A8H6IJZ6"/>
<evidence type="ECO:0000313" key="2">
    <source>
        <dbReference type="Proteomes" id="UP000521943"/>
    </source>
</evidence>
<proteinExistence type="predicted"/>
<comment type="caution">
    <text evidence="1">The sequence shown here is derived from an EMBL/GenBank/DDBJ whole genome shotgun (WGS) entry which is preliminary data.</text>
</comment>
<sequence>MCSRLYDIVSGSCIEVKWVHKLATKSRLPSTDLHPRFPVYLVQLWLDTRIISSEIGKEYSTLMIIWLVLREFDGSNSHGLIRRANSRLISPASLKGDLGGRIWANLPNFVVSDEHFEFAAEFNLDRFRDILADGPTSTPELPASAPAVPSTKKSVGGKADASIVMPGDEEWAILIRRLKPRDEVLVETRWTL</sequence>
<dbReference type="Proteomes" id="UP000521943">
    <property type="component" value="Unassembled WGS sequence"/>
</dbReference>
<evidence type="ECO:0000313" key="1">
    <source>
        <dbReference type="EMBL" id="KAF6765787.1"/>
    </source>
</evidence>